<dbReference type="EMBL" id="HE613800">
    <property type="protein sequence ID" value="CCE69414.1"/>
    <property type="molecule type" value="Genomic_DNA"/>
</dbReference>
<dbReference type="OrthoDB" id="92120at2157"/>
<organism evidence="1 2">
    <name type="scientific">Pyrococcus abyssi (strain GE5 / Orsay)</name>
    <dbReference type="NCBI Taxonomy" id="272844"/>
    <lineage>
        <taxon>Archaea</taxon>
        <taxon>Methanobacteriati</taxon>
        <taxon>Methanobacteriota</taxon>
        <taxon>Thermococci</taxon>
        <taxon>Thermococcales</taxon>
        <taxon>Thermococcaceae</taxon>
        <taxon>Pyrococcus</taxon>
    </lineage>
</organism>
<dbReference type="RefSeq" id="WP_048146464.1">
    <property type="nucleotide sequence ID" value="NC_000868.1"/>
</dbReference>
<dbReference type="InterPro" id="IPR014942">
    <property type="entry name" value="AbiEii"/>
</dbReference>
<evidence type="ECO:0000313" key="1">
    <source>
        <dbReference type="EMBL" id="CCE69414.1"/>
    </source>
</evidence>
<evidence type="ECO:0000313" key="2">
    <source>
        <dbReference type="Proteomes" id="UP000009139"/>
    </source>
</evidence>
<dbReference type="Proteomes" id="UP000009139">
    <property type="component" value="Chromosome"/>
</dbReference>
<proteinExistence type="predicted"/>
<reference evidence="1 2" key="1">
    <citation type="journal article" date="2012" name="Curr. Microbiol.">
        <title>Re-annotation of two hyperthermophilic archaea Pyrococcus abyssi GE5 and Pyrococcus furiosus DSM 3638.</title>
        <authorList>
            <person name="Gao J."/>
            <person name="Wang J."/>
        </authorList>
    </citation>
    <scope>GENOME REANNOTATION</scope>
    <source>
        <strain evidence="2">GE5 / Orsay</strain>
    </source>
</reference>
<sequence>MISIFEIKTIARKNGVPESTVERDYAQNWLLFGLSKTSLKMALKGGTGIRKVYIENYRFSDDLDFTLLKGYSKETILNKLAKSVKIAKMTT</sequence>
<protein>
    <submittedName>
        <fullName evidence="1">Uncharacterized protein</fullName>
    </submittedName>
</protein>
<dbReference type="AlphaFoldDB" id="G8ZFM3"/>
<accession>G8ZFM3</accession>
<dbReference type="Gene3D" id="3.10.450.620">
    <property type="entry name" value="JHP933, nucleotidyltransferase-like core domain"/>
    <property type="match status" value="1"/>
</dbReference>
<name>G8ZFM3_PYRAB</name>
<comment type="miscellaneous">
    <text evidence="1">The sequence shown here is derived from an EMBL/GenBank/DDBJ third party annotation (TPA) entry.</text>
</comment>
<dbReference type="Pfam" id="PF08843">
    <property type="entry name" value="AbiEii"/>
    <property type="match status" value="1"/>
</dbReference>
<gene>
    <name evidence="1" type="ordered locus">PAB2322.1n</name>
</gene>